<dbReference type="Gene3D" id="3.40.50.10210">
    <property type="match status" value="1"/>
</dbReference>
<evidence type="ECO:0000256" key="7">
    <source>
        <dbReference type="ARBA" id="ARBA00022676"/>
    </source>
</evidence>
<feature type="compositionally biased region" description="Polar residues" evidence="12">
    <location>
        <begin position="7"/>
        <end position="16"/>
    </location>
</feature>
<evidence type="ECO:0000256" key="3">
    <source>
        <dbReference type="ARBA" id="ARBA00007110"/>
    </source>
</evidence>
<organism evidence="13 14">
    <name type="scientific">Salsuginibacillus halophilus</name>
    <dbReference type="NCBI Taxonomy" id="517424"/>
    <lineage>
        <taxon>Bacteria</taxon>
        <taxon>Bacillati</taxon>
        <taxon>Bacillota</taxon>
        <taxon>Bacilli</taxon>
        <taxon>Bacillales</taxon>
        <taxon>Bacillaceae</taxon>
        <taxon>Salsuginibacillus</taxon>
    </lineage>
</organism>
<dbReference type="UniPathway" id="UPA00061">
    <property type="reaction ID" value="UER00516"/>
</dbReference>
<evidence type="ECO:0000256" key="6">
    <source>
        <dbReference type="ARBA" id="ARBA00022573"/>
    </source>
</evidence>
<evidence type="ECO:0000256" key="8">
    <source>
        <dbReference type="ARBA" id="ARBA00022679"/>
    </source>
</evidence>
<evidence type="ECO:0000256" key="2">
    <source>
        <dbReference type="ARBA" id="ARBA00005049"/>
    </source>
</evidence>
<dbReference type="NCBIfam" id="TIGR03160">
    <property type="entry name" value="cobT_DBIPRT"/>
    <property type="match status" value="1"/>
</dbReference>
<evidence type="ECO:0000256" key="9">
    <source>
        <dbReference type="ARBA" id="ARBA00030686"/>
    </source>
</evidence>
<name>A0A2P8HL18_9BACI</name>
<dbReference type="PANTHER" id="PTHR43463:SF1">
    <property type="entry name" value="NICOTINATE-NUCLEOTIDE--DIMETHYLBENZIMIDAZOLE PHOSPHORIBOSYLTRANSFERASE"/>
    <property type="match status" value="1"/>
</dbReference>
<proteinExistence type="inferred from homology"/>
<dbReference type="InterPro" id="IPR003200">
    <property type="entry name" value="Nict_dMeBzImd_PRibTrfase"/>
</dbReference>
<comment type="pathway">
    <text evidence="2 11">Nucleoside biosynthesis; alpha-ribazole biosynthesis; alpha-ribazole from 5,6-dimethylbenzimidazole: step 1/2.</text>
</comment>
<dbReference type="Pfam" id="PF02277">
    <property type="entry name" value="DBI_PRT"/>
    <property type="match status" value="1"/>
</dbReference>
<feature type="active site" description="Proton acceptor" evidence="11">
    <location>
        <position position="314"/>
    </location>
</feature>
<dbReference type="PANTHER" id="PTHR43463">
    <property type="entry name" value="NICOTINATE-NUCLEOTIDE--DIMETHYLBENZIMIDAZOLE PHOSPHORIBOSYLTRANSFERASE"/>
    <property type="match status" value="1"/>
</dbReference>
<evidence type="ECO:0000256" key="12">
    <source>
        <dbReference type="SAM" id="MobiDB-lite"/>
    </source>
</evidence>
<feature type="compositionally biased region" description="Basic and acidic residues" evidence="12">
    <location>
        <begin position="17"/>
        <end position="27"/>
    </location>
</feature>
<sequence length="345" mass="35879">MVDSIRSIPSRNTEAGEQTRRRLDELTKPPGSLGELENIAIELAEMTGEPSYQPGPPAILVFAADHGLAAAGVSAYPQVVTKQMVQNFAAGGAAINILAKQIGAQLTITDVGLTEPVDNHQVSNQRVAFGTKNPLESPAMSEAEASAAIQSGLTAVDDAVQAGAKSIIPGEMGIGNTASASLMLAALSELPVAQLVGPGTGLDHSGVKKKREVLEEVMRVRRPQAYAPFQALQEVGGFEIAAMSGAVIAAASHRVPILLDGFISTVAALTAVRLQPEVREYLIAGHRSCEPGHEAALEALRLTPLLDLRLRLGEGTGAALAYPVIASAAELCRGMATFTEAGVEK</sequence>
<dbReference type="GO" id="GO:0009236">
    <property type="term" value="P:cobalamin biosynthetic process"/>
    <property type="evidence" value="ECO:0007669"/>
    <property type="project" value="UniProtKB-UniRule"/>
</dbReference>
<dbReference type="OrthoDB" id="9781491at2"/>
<feature type="region of interest" description="Disordered" evidence="12">
    <location>
        <begin position="1"/>
        <end position="31"/>
    </location>
</feature>
<dbReference type="GO" id="GO:0008939">
    <property type="term" value="F:nicotinate-nucleotide-dimethylbenzimidazole phosphoribosyltransferase activity"/>
    <property type="evidence" value="ECO:0007669"/>
    <property type="project" value="UniProtKB-UniRule"/>
</dbReference>
<evidence type="ECO:0000313" key="13">
    <source>
        <dbReference type="EMBL" id="PSL46913.1"/>
    </source>
</evidence>
<reference evidence="13 14" key="1">
    <citation type="submission" date="2018-03" db="EMBL/GenBank/DDBJ databases">
        <title>Genomic Encyclopedia of Type Strains, Phase III (KMG-III): the genomes of soil and plant-associated and newly described type strains.</title>
        <authorList>
            <person name="Whitman W."/>
        </authorList>
    </citation>
    <scope>NUCLEOTIDE SEQUENCE [LARGE SCALE GENOMIC DNA]</scope>
    <source>
        <strain evidence="13 14">CGMCC 1.07653</strain>
    </source>
</reference>
<comment type="caution">
    <text evidence="13">The sequence shown here is derived from an EMBL/GenBank/DDBJ whole genome shotgun (WGS) entry which is preliminary data.</text>
</comment>
<dbReference type="CDD" id="cd02439">
    <property type="entry name" value="DMB-PRT_CobT"/>
    <property type="match status" value="1"/>
</dbReference>
<protein>
    <recommendedName>
        <fullName evidence="5 11">Nicotinate-nucleotide--dimethylbenzimidazole phosphoribosyltransferase</fullName>
        <shortName evidence="11">NN:DBI PRT</shortName>
        <ecNumber evidence="4 11">2.4.2.21</ecNumber>
    </recommendedName>
    <alternativeName>
        <fullName evidence="9 11">N(1)-alpha-phosphoribosyltransferase</fullName>
    </alternativeName>
</protein>
<keyword evidence="7 11" id="KW-0328">Glycosyltransferase</keyword>
<dbReference type="HAMAP" id="MF_00230">
    <property type="entry name" value="CobT"/>
    <property type="match status" value="1"/>
</dbReference>
<gene>
    <name evidence="11" type="primary">cobT</name>
    <name evidence="13" type="ORF">B0H94_10563</name>
</gene>
<evidence type="ECO:0000313" key="14">
    <source>
        <dbReference type="Proteomes" id="UP000242310"/>
    </source>
</evidence>
<dbReference type="Gene3D" id="1.10.1610.10">
    <property type="match status" value="1"/>
</dbReference>
<dbReference type="Proteomes" id="UP000242310">
    <property type="component" value="Unassembled WGS sequence"/>
</dbReference>
<evidence type="ECO:0000256" key="10">
    <source>
        <dbReference type="ARBA" id="ARBA00047340"/>
    </source>
</evidence>
<evidence type="ECO:0000256" key="4">
    <source>
        <dbReference type="ARBA" id="ARBA00011991"/>
    </source>
</evidence>
<dbReference type="InterPro" id="IPR023195">
    <property type="entry name" value="Nict_dMeBzImd_PRibTrfase_N"/>
</dbReference>
<keyword evidence="8 11" id="KW-0808">Transferase</keyword>
<comment type="catalytic activity">
    <reaction evidence="10 11">
        <text>5,6-dimethylbenzimidazole + nicotinate beta-D-ribonucleotide = alpha-ribazole 5'-phosphate + nicotinate + H(+)</text>
        <dbReference type="Rhea" id="RHEA:11196"/>
        <dbReference type="ChEBI" id="CHEBI:15378"/>
        <dbReference type="ChEBI" id="CHEBI:15890"/>
        <dbReference type="ChEBI" id="CHEBI:32544"/>
        <dbReference type="ChEBI" id="CHEBI:57502"/>
        <dbReference type="ChEBI" id="CHEBI:57918"/>
        <dbReference type="EC" id="2.4.2.21"/>
    </reaction>
</comment>
<keyword evidence="6 11" id="KW-0169">Cobalamin biosynthesis</keyword>
<keyword evidence="14" id="KW-1185">Reference proteome</keyword>
<evidence type="ECO:0000256" key="11">
    <source>
        <dbReference type="HAMAP-Rule" id="MF_00230"/>
    </source>
</evidence>
<comment type="similarity">
    <text evidence="3 11">Belongs to the CobT family.</text>
</comment>
<dbReference type="EC" id="2.4.2.21" evidence="4 11"/>
<evidence type="ECO:0000256" key="5">
    <source>
        <dbReference type="ARBA" id="ARBA00015486"/>
    </source>
</evidence>
<dbReference type="InterPro" id="IPR036087">
    <property type="entry name" value="Nict_dMeBzImd_PRibTrfase_sf"/>
</dbReference>
<comment type="function">
    <text evidence="1 11">Catalyzes the synthesis of alpha-ribazole-5'-phosphate from nicotinate mononucleotide (NAMN) and 5,6-dimethylbenzimidazole (DMB).</text>
</comment>
<dbReference type="NCBIfam" id="NF000996">
    <property type="entry name" value="PRK00105.1"/>
    <property type="match status" value="1"/>
</dbReference>
<dbReference type="EMBL" id="PYAV01000005">
    <property type="protein sequence ID" value="PSL46913.1"/>
    <property type="molecule type" value="Genomic_DNA"/>
</dbReference>
<dbReference type="SUPFAM" id="SSF52733">
    <property type="entry name" value="Nicotinate mononucleotide:5,6-dimethylbenzimidazole phosphoribosyltransferase (CobT)"/>
    <property type="match status" value="1"/>
</dbReference>
<evidence type="ECO:0000256" key="1">
    <source>
        <dbReference type="ARBA" id="ARBA00002197"/>
    </source>
</evidence>
<dbReference type="RefSeq" id="WP_106588247.1">
    <property type="nucleotide sequence ID" value="NZ_PYAV01000005.1"/>
</dbReference>
<dbReference type="InterPro" id="IPR017846">
    <property type="entry name" value="Nict_dMeBzImd_PRibTrfase_bact"/>
</dbReference>
<accession>A0A2P8HL18</accession>
<dbReference type="FunFam" id="3.40.50.10210:FF:000001">
    <property type="entry name" value="Nicotinate-nucleotide--dimethylbenzimidazole phosphoribosyltransferase"/>
    <property type="match status" value="1"/>
</dbReference>
<dbReference type="AlphaFoldDB" id="A0A2P8HL18"/>